<dbReference type="PANTHER" id="PTHR24322">
    <property type="entry name" value="PKSB"/>
    <property type="match status" value="1"/>
</dbReference>
<comment type="similarity">
    <text evidence="1 3">Belongs to the short-chain dehydrogenases/reductases (SDR) family.</text>
</comment>
<dbReference type="PRINTS" id="PR00081">
    <property type="entry name" value="GDHRDH"/>
</dbReference>
<gene>
    <name evidence="4" type="ORF">PV05_12037</name>
</gene>
<dbReference type="RefSeq" id="XP_013311034.1">
    <property type="nucleotide sequence ID" value="XM_013455580.1"/>
</dbReference>
<organism evidence="4 5">
    <name type="scientific">Exophiala xenobiotica</name>
    <dbReference type="NCBI Taxonomy" id="348802"/>
    <lineage>
        <taxon>Eukaryota</taxon>
        <taxon>Fungi</taxon>
        <taxon>Dikarya</taxon>
        <taxon>Ascomycota</taxon>
        <taxon>Pezizomycotina</taxon>
        <taxon>Eurotiomycetes</taxon>
        <taxon>Chaetothyriomycetidae</taxon>
        <taxon>Chaetothyriales</taxon>
        <taxon>Herpotrichiellaceae</taxon>
        <taxon>Exophiala</taxon>
    </lineage>
</organism>
<proteinExistence type="inferred from homology"/>
<dbReference type="AlphaFoldDB" id="A0A0D2E6T5"/>
<dbReference type="EMBL" id="KN847323">
    <property type="protein sequence ID" value="KIW50450.1"/>
    <property type="molecule type" value="Genomic_DNA"/>
</dbReference>
<dbReference type="PRINTS" id="PR00080">
    <property type="entry name" value="SDRFAMILY"/>
</dbReference>
<dbReference type="GeneID" id="25333945"/>
<dbReference type="InterPro" id="IPR002347">
    <property type="entry name" value="SDR_fam"/>
</dbReference>
<dbReference type="SUPFAM" id="SSF51735">
    <property type="entry name" value="NAD(P)-binding Rossmann-fold domains"/>
    <property type="match status" value="1"/>
</dbReference>
<dbReference type="HOGENOM" id="CLU_010194_8_1_1"/>
<evidence type="ECO:0000256" key="1">
    <source>
        <dbReference type="ARBA" id="ARBA00006484"/>
    </source>
</evidence>
<dbReference type="Proteomes" id="UP000054342">
    <property type="component" value="Unassembled WGS sequence"/>
</dbReference>
<protein>
    <submittedName>
        <fullName evidence="4">Uncharacterized protein</fullName>
    </submittedName>
</protein>
<dbReference type="STRING" id="348802.A0A0D2E6T5"/>
<reference evidence="4 5" key="1">
    <citation type="submission" date="2015-01" db="EMBL/GenBank/DDBJ databases">
        <title>The Genome Sequence of Exophiala xenobiotica CBS118157.</title>
        <authorList>
            <consortium name="The Broad Institute Genomics Platform"/>
            <person name="Cuomo C."/>
            <person name="de Hoog S."/>
            <person name="Gorbushina A."/>
            <person name="Stielow B."/>
            <person name="Teixiera M."/>
            <person name="Abouelleil A."/>
            <person name="Chapman S.B."/>
            <person name="Priest M."/>
            <person name="Young S.K."/>
            <person name="Wortman J."/>
            <person name="Nusbaum C."/>
            <person name="Birren B."/>
        </authorList>
    </citation>
    <scope>NUCLEOTIDE SEQUENCE [LARGE SCALE GENOMIC DNA]</scope>
    <source>
        <strain evidence="4 5">CBS 118157</strain>
    </source>
</reference>
<evidence type="ECO:0000256" key="3">
    <source>
        <dbReference type="RuleBase" id="RU000363"/>
    </source>
</evidence>
<dbReference type="Pfam" id="PF00106">
    <property type="entry name" value="adh_short"/>
    <property type="match status" value="1"/>
</dbReference>
<sequence>MDPDEFGISAIPLHHSPYGPLVPEKLLGKNKGKVAVVTGAAQGIGKCIAEALASSGANVAIVDLKDASETKTACESFNVKSVFYSCDVTLVDHMRRVLGEIEKDLGVIDILVNNAGMVRGRPVCMDTFEGYWRCFEVNYKSVMNTIFAVLPGMRERRSGTIINISSRAGTLDCPLALGYTDSKTAIIRATASIQEELEMDGLGETIQMFSIHPGGVPSVLGSSSFPADVAERYPAAAQMMKEFHKYLKTEPSLCGMTCAYLATGQAKELRGMYFDVRQDIERVASRGRSALQKGRLYTLKVDFIEDYANEI</sequence>
<evidence type="ECO:0000313" key="5">
    <source>
        <dbReference type="Proteomes" id="UP000054342"/>
    </source>
</evidence>
<dbReference type="GO" id="GO:0016616">
    <property type="term" value="F:oxidoreductase activity, acting on the CH-OH group of donors, NAD or NADP as acceptor"/>
    <property type="evidence" value="ECO:0007669"/>
    <property type="project" value="TreeGrafter"/>
</dbReference>
<dbReference type="Gene3D" id="3.40.50.720">
    <property type="entry name" value="NAD(P)-binding Rossmann-like Domain"/>
    <property type="match status" value="1"/>
</dbReference>
<dbReference type="CDD" id="cd05233">
    <property type="entry name" value="SDR_c"/>
    <property type="match status" value="1"/>
</dbReference>
<accession>A0A0D2E6T5</accession>
<evidence type="ECO:0000256" key="2">
    <source>
        <dbReference type="ARBA" id="ARBA00023002"/>
    </source>
</evidence>
<dbReference type="OrthoDB" id="1933717at2759"/>
<evidence type="ECO:0000313" key="4">
    <source>
        <dbReference type="EMBL" id="KIW50450.1"/>
    </source>
</evidence>
<dbReference type="PANTHER" id="PTHR24322:SF736">
    <property type="entry name" value="RETINOL DEHYDROGENASE 10"/>
    <property type="match status" value="1"/>
</dbReference>
<name>A0A0D2E6T5_9EURO</name>
<dbReference type="InterPro" id="IPR036291">
    <property type="entry name" value="NAD(P)-bd_dom_sf"/>
</dbReference>
<keyword evidence="5" id="KW-1185">Reference proteome</keyword>
<keyword evidence="2" id="KW-0560">Oxidoreductase</keyword>